<accession>A0ABS6HCT6</accession>
<dbReference type="RefSeq" id="WP_216876914.1">
    <property type="nucleotide sequence ID" value="NZ_JAERQM010000004.1"/>
</dbReference>
<dbReference type="InterPro" id="IPR013078">
    <property type="entry name" value="His_Pase_superF_clade-1"/>
</dbReference>
<protein>
    <submittedName>
        <fullName evidence="1">Histidine phosphatase family protein</fullName>
    </submittedName>
</protein>
<reference evidence="1 2" key="1">
    <citation type="submission" date="2021-01" db="EMBL/GenBank/DDBJ databases">
        <title>Roseomonas sp. nov, a bacterium isolated from an oil production mixture in Yumen Oilfield.</title>
        <authorList>
            <person name="Wu D."/>
        </authorList>
    </citation>
    <scope>NUCLEOTIDE SEQUENCE [LARGE SCALE GENOMIC DNA]</scope>
    <source>
        <strain evidence="1 2">ROY-5-3</strain>
    </source>
</reference>
<evidence type="ECO:0000313" key="2">
    <source>
        <dbReference type="Proteomes" id="UP000689967"/>
    </source>
</evidence>
<gene>
    <name evidence="1" type="ORF">JJQ90_15500</name>
</gene>
<evidence type="ECO:0000313" key="1">
    <source>
        <dbReference type="EMBL" id="MBU8545125.1"/>
    </source>
</evidence>
<sequence>MPQVHFLTHPEVAIDPAVPVPDWPLSPRGLARSRAMLTEDWVPGIGAVFSSTERKARDMADILAGHLGLGVTQMEALGENDRSATGYLPPPEFEATADAFFAAPEQSVRGWERAVDAQARIVAAVAAVLGQAPPGDVAIVAHGGVGALLLCHIKGIAISRAEDQPGAGGGNAFRFAREGWRLVEGWRRLG</sequence>
<keyword evidence="2" id="KW-1185">Reference proteome</keyword>
<organism evidence="1 2">
    <name type="scientific">Falsiroseomonas oleicola</name>
    <dbReference type="NCBI Taxonomy" id="2801474"/>
    <lineage>
        <taxon>Bacteria</taxon>
        <taxon>Pseudomonadati</taxon>
        <taxon>Pseudomonadota</taxon>
        <taxon>Alphaproteobacteria</taxon>
        <taxon>Acetobacterales</taxon>
        <taxon>Roseomonadaceae</taxon>
        <taxon>Falsiroseomonas</taxon>
    </lineage>
</organism>
<dbReference type="Proteomes" id="UP000689967">
    <property type="component" value="Unassembled WGS sequence"/>
</dbReference>
<comment type="caution">
    <text evidence="1">The sequence shown here is derived from an EMBL/GenBank/DDBJ whole genome shotgun (WGS) entry which is preliminary data.</text>
</comment>
<dbReference type="EMBL" id="JAERQM010000004">
    <property type="protein sequence ID" value="MBU8545125.1"/>
    <property type="molecule type" value="Genomic_DNA"/>
</dbReference>
<proteinExistence type="predicted"/>
<dbReference type="Pfam" id="PF00300">
    <property type="entry name" value="His_Phos_1"/>
    <property type="match status" value="1"/>
</dbReference>
<name>A0ABS6HCT6_9PROT</name>